<keyword evidence="3" id="KW-0731">Sigma factor</keyword>
<evidence type="ECO:0000313" key="8">
    <source>
        <dbReference type="Proteomes" id="UP000587396"/>
    </source>
</evidence>
<dbReference type="PANTHER" id="PTHR43133:SF51">
    <property type="entry name" value="RNA POLYMERASE SIGMA FACTOR"/>
    <property type="match status" value="1"/>
</dbReference>
<protein>
    <submittedName>
        <fullName evidence="7">RNA polymerase sigma factor</fullName>
    </submittedName>
</protein>
<dbReference type="NCBIfam" id="TIGR02937">
    <property type="entry name" value="sigma70-ECF"/>
    <property type="match status" value="1"/>
</dbReference>
<dbReference type="Gene3D" id="1.10.10.10">
    <property type="entry name" value="Winged helix-like DNA-binding domain superfamily/Winged helix DNA-binding domain"/>
    <property type="match status" value="1"/>
</dbReference>
<evidence type="ECO:0000259" key="6">
    <source>
        <dbReference type="Pfam" id="PF08281"/>
    </source>
</evidence>
<dbReference type="Pfam" id="PF04542">
    <property type="entry name" value="Sigma70_r2"/>
    <property type="match status" value="1"/>
</dbReference>
<keyword evidence="2" id="KW-0805">Transcription regulation</keyword>
<proteinExistence type="inferred from homology"/>
<dbReference type="PANTHER" id="PTHR43133">
    <property type="entry name" value="RNA POLYMERASE ECF-TYPE SIGMA FACTO"/>
    <property type="match status" value="1"/>
</dbReference>
<gene>
    <name evidence="7" type="ORF">H7313_13230</name>
</gene>
<dbReference type="InterPro" id="IPR007627">
    <property type="entry name" value="RNA_pol_sigma70_r2"/>
</dbReference>
<dbReference type="GO" id="GO:0003677">
    <property type="term" value="F:DNA binding"/>
    <property type="evidence" value="ECO:0007669"/>
    <property type="project" value="InterPro"/>
</dbReference>
<feature type="domain" description="RNA polymerase sigma factor 70 region 4 type 2" evidence="6">
    <location>
        <begin position="130"/>
        <end position="179"/>
    </location>
</feature>
<dbReference type="SUPFAM" id="SSF88946">
    <property type="entry name" value="Sigma2 domain of RNA polymerase sigma factors"/>
    <property type="match status" value="1"/>
</dbReference>
<keyword evidence="8" id="KW-1185">Reference proteome</keyword>
<dbReference type="GO" id="GO:0006352">
    <property type="term" value="P:DNA-templated transcription initiation"/>
    <property type="evidence" value="ECO:0007669"/>
    <property type="project" value="InterPro"/>
</dbReference>
<keyword evidence="4" id="KW-0804">Transcription</keyword>
<dbReference type="CDD" id="cd06171">
    <property type="entry name" value="Sigma70_r4"/>
    <property type="match status" value="1"/>
</dbReference>
<name>A0A842JKQ5_9ACTN</name>
<dbReference type="SUPFAM" id="SSF88659">
    <property type="entry name" value="Sigma3 and sigma4 domains of RNA polymerase sigma factors"/>
    <property type="match status" value="1"/>
</dbReference>
<dbReference type="AlphaFoldDB" id="A0A842JKQ5"/>
<evidence type="ECO:0000256" key="2">
    <source>
        <dbReference type="ARBA" id="ARBA00023015"/>
    </source>
</evidence>
<dbReference type="InterPro" id="IPR039425">
    <property type="entry name" value="RNA_pol_sigma-70-like"/>
</dbReference>
<dbReference type="Gene3D" id="1.10.1740.10">
    <property type="match status" value="1"/>
</dbReference>
<comment type="caution">
    <text evidence="7">The sequence shown here is derived from an EMBL/GenBank/DDBJ whole genome shotgun (WGS) entry which is preliminary data.</text>
</comment>
<dbReference type="GO" id="GO:0016987">
    <property type="term" value="F:sigma factor activity"/>
    <property type="evidence" value="ECO:0007669"/>
    <property type="project" value="UniProtKB-KW"/>
</dbReference>
<evidence type="ECO:0000313" key="7">
    <source>
        <dbReference type="EMBL" id="MBC2890295.1"/>
    </source>
</evidence>
<evidence type="ECO:0000259" key="5">
    <source>
        <dbReference type="Pfam" id="PF04542"/>
    </source>
</evidence>
<evidence type="ECO:0000256" key="4">
    <source>
        <dbReference type="ARBA" id="ARBA00023163"/>
    </source>
</evidence>
<evidence type="ECO:0000256" key="3">
    <source>
        <dbReference type="ARBA" id="ARBA00023082"/>
    </source>
</evidence>
<sequence length="195" mass="21733">MNELVIRAKQGDSDAFVELFERHKLALWKAAMAVLDNADDAADALQETAVKAWKAIPLFEGRSAVGTWLTRILLRTCSDVARRRRRETPCSMDDGFFSEAFGAAGEELSSNGRNAVGSVSAVDHDIVLDVRGAVDRLSADDRLLLTFFYVDDYPTRHIAEILNVSEGAVRTRLSRARDRFKALYLGKRQEEVEAV</sequence>
<dbReference type="Pfam" id="PF08281">
    <property type="entry name" value="Sigma70_r4_2"/>
    <property type="match status" value="1"/>
</dbReference>
<dbReference type="EMBL" id="JACMSE010000011">
    <property type="protein sequence ID" value="MBC2890295.1"/>
    <property type="molecule type" value="Genomic_DNA"/>
</dbReference>
<organism evidence="7 8">
    <name type="scientific">Gordonibacter massiliensis</name>
    <name type="common">ex Traore et al. 2017</name>
    <dbReference type="NCBI Taxonomy" id="1841863"/>
    <lineage>
        <taxon>Bacteria</taxon>
        <taxon>Bacillati</taxon>
        <taxon>Actinomycetota</taxon>
        <taxon>Coriobacteriia</taxon>
        <taxon>Eggerthellales</taxon>
        <taxon>Eggerthellaceae</taxon>
        <taxon>Gordonibacter</taxon>
    </lineage>
</organism>
<dbReference type="Proteomes" id="UP000587396">
    <property type="component" value="Unassembled WGS sequence"/>
</dbReference>
<comment type="similarity">
    <text evidence="1">Belongs to the sigma-70 factor family. ECF subfamily.</text>
</comment>
<reference evidence="7 8" key="1">
    <citation type="submission" date="2020-08" db="EMBL/GenBank/DDBJ databases">
        <authorList>
            <person name="Liu C."/>
            <person name="Sun Q."/>
        </authorList>
    </citation>
    <scope>NUCLEOTIDE SEQUENCE [LARGE SCALE GENOMIC DNA]</scope>
    <source>
        <strain evidence="7 8">N22</strain>
    </source>
</reference>
<dbReference type="InterPro" id="IPR013325">
    <property type="entry name" value="RNA_pol_sigma_r2"/>
</dbReference>
<dbReference type="InterPro" id="IPR013249">
    <property type="entry name" value="RNA_pol_sigma70_r4_t2"/>
</dbReference>
<feature type="domain" description="RNA polymerase sigma-70 region 2" evidence="5">
    <location>
        <begin position="19"/>
        <end position="86"/>
    </location>
</feature>
<dbReference type="InterPro" id="IPR013324">
    <property type="entry name" value="RNA_pol_sigma_r3/r4-like"/>
</dbReference>
<dbReference type="InterPro" id="IPR036388">
    <property type="entry name" value="WH-like_DNA-bd_sf"/>
</dbReference>
<accession>A0A842JKQ5</accession>
<dbReference type="RefSeq" id="WP_185906023.1">
    <property type="nucleotide sequence ID" value="NZ_JACMSE010000011.1"/>
</dbReference>
<dbReference type="InterPro" id="IPR014284">
    <property type="entry name" value="RNA_pol_sigma-70_dom"/>
</dbReference>
<evidence type="ECO:0000256" key="1">
    <source>
        <dbReference type="ARBA" id="ARBA00010641"/>
    </source>
</evidence>